<organism evidence="2 3">
    <name type="scientific">Massilia psychrophila</name>
    <dbReference type="NCBI Taxonomy" id="1603353"/>
    <lineage>
        <taxon>Bacteria</taxon>
        <taxon>Pseudomonadati</taxon>
        <taxon>Pseudomonadota</taxon>
        <taxon>Betaproteobacteria</taxon>
        <taxon>Burkholderiales</taxon>
        <taxon>Oxalobacteraceae</taxon>
        <taxon>Telluria group</taxon>
        <taxon>Massilia</taxon>
    </lineage>
</organism>
<evidence type="ECO:0000313" key="3">
    <source>
        <dbReference type="Proteomes" id="UP000228593"/>
    </source>
</evidence>
<dbReference type="EMBL" id="PDOB01000008">
    <property type="protein sequence ID" value="PIL40518.1"/>
    <property type="molecule type" value="Genomic_DNA"/>
</dbReference>
<dbReference type="Proteomes" id="UP000228593">
    <property type="component" value="Unassembled WGS sequence"/>
</dbReference>
<evidence type="ECO:0000256" key="1">
    <source>
        <dbReference type="ARBA" id="ARBA00004418"/>
    </source>
</evidence>
<protein>
    <submittedName>
        <fullName evidence="2">Uncharacterized protein</fullName>
    </submittedName>
</protein>
<accession>A0A2G8T4B4</accession>
<dbReference type="SUPFAM" id="SSF49503">
    <property type="entry name" value="Cupredoxins"/>
    <property type="match status" value="1"/>
</dbReference>
<keyword evidence="3" id="KW-1185">Reference proteome</keyword>
<comment type="caution">
    <text evidence="2">The sequence shown here is derived from an EMBL/GenBank/DDBJ whole genome shotgun (WGS) entry which is preliminary data.</text>
</comment>
<dbReference type="AlphaFoldDB" id="A0A2G8T4B4"/>
<dbReference type="OrthoDB" id="7060526at2"/>
<dbReference type="Gene3D" id="2.60.40.420">
    <property type="entry name" value="Cupredoxins - blue copper proteins"/>
    <property type="match status" value="1"/>
</dbReference>
<gene>
    <name evidence="2" type="ORF">CR103_07355</name>
</gene>
<sequence length="148" mass="16316">MRRHPLASLTVFCLALALAWAALAPLKYANRDQLFDIPKGTHARRMAGDKVDILPTVVRLTLGVQDVLLLRNSDSVPQLFGPVLIMPGQDFRLPFEQASDYQFACTAHASGQMTVSVVALPDPGLERLKWRLGALSHAIRYLKKQSPG</sequence>
<reference evidence="2 3" key="1">
    <citation type="submission" date="2017-10" db="EMBL/GenBank/DDBJ databases">
        <title>Massilia psychrophilum sp. nov., a novel purple-pigmented bacterium isolated from Tianshan glacier, Xinjiang Municipality, China.</title>
        <authorList>
            <person name="Wang H."/>
        </authorList>
    </citation>
    <scope>NUCLEOTIDE SEQUENCE [LARGE SCALE GENOMIC DNA]</scope>
    <source>
        <strain evidence="2 3">JCM 30813</strain>
    </source>
</reference>
<dbReference type="InterPro" id="IPR008972">
    <property type="entry name" value="Cupredoxin"/>
</dbReference>
<evidence type="ECO:0000313" key="2">
    <source>
        <dbReference type="EMBL" id="PIL40518.1"/>
    </source>
</evidence>
<proteinExistence type="predicted"/>
<name>A0A2G8T4B4_9BURK</name>
<dbReference type="GO" id="GO:0042597">
    <property type="term" value="C:periplasmic space"/>
    <property type="evidence" value="ECO:0007669"/>
    <property type="project" value="UniProtKB-SubCell"/>
</dbReference>
<comment type="subcellular location">
    <subcellularLocation>
        <location evidence="1">Periplasm</location>
    </subcellularLocation>
</comment>